<evidence type="ECO:0000313" key="2">
    <source>
        <dbReference type="Proteomes" id="UP000024635"/>
    </source>
</evidence>
<keyword evidence="2" id="KW-1185">Reference proteome</keyword>
<evidence type="ECO:0000313" key="1">
    <source>
        <dbReference type="EMBL" id="EYC12285.1"/>
    </source>
</evidence>
<sequence>MKLSETYEKPGKYRCCFPCILSRSLTLVSPATQKSRACSCERICVSWRGVAESVQDTSLRITIRVSSEVIYDSCVSSTAVTR</sequence>
<comment type="caution">
    <text evidence="1">The sequence shown here is derived from an EMBL/GenBank/DDBJ whole genome shotgun (WGS) entry which is preliminary data.</text>
</comment>
<organism evidence="1 2">
    <name type="scientific">Ancylostoma ceylanicum</name>
    <dbReference type="NCBI Taxonomy" id="53326"/>
    <lineage>
        <taxon>Eukaryota</taxon>
        <taxon>Metazoa</taxon>
        <taxon>Ecdysozoa</taxon>
        <taxon>Nematoda</taxon>
        <taxon>Chromadorea</taxon>
        <taxon>Rhabditida</taxon>
        <taxon>Rhabditina</taxon>
        <taxon>Rhabditomorpha</taxon>
        <taxon>Strongyloidea</taxon>
        <taxon>Ancylostomatidae</taxon>
        <taxon>Ancylostomatinae</taxon>
        <taxon>Ancylostoma</taxon>
    </lineage>
</organism>
<proteinExistence type="predicted"/>
<gene>
    <name evidence="1" type="primary">Acey_s0048.g1710</name>
    <name evidence="1" type="ORF">Y032_0048g1710</name>
</gene>
<dbReference type="EMBL" id="JARK01001384">
    <property type="protein sequence ID" value="EYC12285.1"/>
    <property type="molecule type" value="Genomic_DNA"/>
</dbReference>
<name>A0A016UAT4_9BILA</name>
<reference evidence="2" key="1">
    <citation type="journal article" date="2015" name="Nat. Genet.">
        <title>The genome and transcriptome of the zoonotic hookworm Ancylostoma ceylanicum identify infection-specific gene families.</title>
        <authorList>
            <person name="Schwarz E.M."/>
            <person name="Hu Y."/>
            <person name="Antoshechkin I."/>
            <person name="Miller M.M."/>
            <person name="Sternberg P.W."/>
            <person name="Aroian R.V."/>
        </authorList>
    </citation>
    <scope>NUCLEOTIDE SEQUENCE</scope>
    <source>
        <strain evidence="2">HY135</strain>
    </source>
</reference>
<dbReference type="AlphaFoldDB" id="A0A016UAT4"/>
<dbReference type="Proteomes" id="UP000024635">
    <property type="component" value="Unassembled WGS sequence"/>
</dbReference>
<protein>
    <submittedName>
        <fullName evidence="1">Uncharacterized protein</fullName>
    </submittedName>
</protein>
<accession>A0A016UAT4</accession>